<dbReference type="CTD" id="23481"/>
<dbReference type="GO" id="GO:0005654">
    <property type="term" value="C:nucleoplasm"/>
    <property type="evidence" value="ECO:0007669"/>
    <property type="project" value="UniProtKB-SubCell"/>
</dbReference>
<evidence type="ECO:0000256" key="2">
    <source>
        <dbReference type="ARBA" id="ARBA00022552"/>
    </source>
</evidence>
<organism evidence="9 10">
    <name type="scientific">Lynx canadensis</name>
    <name type="common">Canada lynx</name>
    <name type="synonym">Felis canadensis</name>
    <dbReference type="NCBI Taxonomy" id="61383"/>
    <lineage>
        <taxon>Eukaryota</taxon>
        <taxon>Metazoa</taxon>
        <taxon>Chordata</taxon>
        <taxon>Craniata</taxon>
        <taxon>Vertebrata</taxon>
        <taxon>Euteleostomi</taxon>
        <taxon>Mammalia</taxon>
        <taxon>Eutheria</taxon>
        <taxon>Laurasiatheria</taxon>
        <taxon>Carnivora</taxon>
        <taxon>Feliformia</taxon>
        <taxon>Felidae</taxon>
        <taxon>Felinae</taxon>
        <taxon>Lynx</taxon>
    </lineage>
</organism>
<evidence type="ECO:0000256" key="4">
    <source>
        <dbReference type="ARBA" id="ARBA00055102"/>
    </source>
</evidence>
<dbReference type="Pfam" id="PF06732">
    <property type="entry name" value="Pescadillo_N"/>
    <property type="match status" value="1"/>
</dbReference>
<comment type="similarity">
    <text evidence="6">Belongs to the pescadillo family.</text>
</comment>
<dbReference type="SMART" id="SM00292">
    <property type="entry name" value="BRCT"/>
    <property type="match status" value="1"/>
</dbReference>
<proteinExistence type="inferred from homology"/>
<dbReference type="CDD" id="cd17709">
    <property type="entry name" value="BRCT_pescadillo_like"/>
    <property type="match status" value="1"/>
</dbReference>
<dbReference type="Ensembl" id="ENSLCNT00005023152.1">
    <property type="protein sequence ID" value="ENSLCNP00005020688.1"/>
    <property type="gene ID" value="ENSLCNG00005013509.1"/>
</dbReference>
<dbReference type="PANTHER" id="PTHR12221:SF6">
    <property type="entry name" value="PESCADILLO HOMOLOG"/>
    <property type="match status" value="1"/>
</dbReference>
<keyword evidence="3 6" id="KW-0539">Nucleus</keyword>
<dbReference type="Gene3D" id="3.40.50.10190">
    <property type="entry name" value="BRCT domain"/>
    <property type="match status" value="1"/>
</dbReference>
<evidence type="ECO:0000256" key="5">
    <source>
        <dbReference type="ARBA" id="ARBA00062503"/>
    </source>
</evidence>
<dbReference type="Proteomes" id="UP000472241">
    <property type="component" value="Unplaced"/>
</dbReference>
<comment type="function">
    <text evidence="4 6">Component of the PeBoW complex, which is required for maturation of 28S and 5.8S ribosomal RNAs and formation of the 60S ribosome.</text>
</comment>
<feature type="compositionally biased region" description="Basic residues" evidence="7">
    <location>
        <begin position="577"/>
        <end position="587"/>
    </location>
</feature>
<dbReference type="GO" id="GO:0070545">
    <property type="term" value="C:PeBoW complex"/>
    <property type="evidence" value="ECO:0007669"/>
    <property type="project" value="TreeGrafter"/>
</dbReference>
<feature type="region of interest" description="Disordered" evidence="7">
    <location>
        <begin position="447"/>
        <end position="514"/>
    </location>
</feature>
<feature type="region of interest" description="Disordered" evidence="7">
    <location>
        <begin position="565"/>
        <end position="587"/>
    </location>
</feature>
<name>A0A667HLJ1_LYNCA</name>
<evidence type="ECO:0000256" key="1">
    <source>
        <dbReference type="ARBA" id="ARBA00022517"/>
    </source>
</evidence>
<feature type="coiled-coil region" evidence="6">
    <location>
        <begin position="517"/>
        <end position="544"/>
    </location>
</feature>
<comment type="subunit">
    <text evidence="5">Component of the PeBoW complex, composed of BOP1, PES1 and WDR12. The complex is held together by BOP1, which interacts with PES1 via its N-terminal domain and with WDR12 via a high-affinity interaction between the seven-bladed beta-propeller domains of the 2 proteins. The PeBoW complex associates with the 66S pre-ribosome. The PeBoW complex also associates with DDX27, PES1 interacts directly with DDX27. Interacts with IRS1 and UBTF. May interact with MAP1B.</text>
</comment>
<dbReference type="GO" id="GO:0005694">
    <property type="term" value="C:chromosome"/>
    <property type="evidence" value="ECO:0007669"/>
    <property type="project" value="UniProtKB-SubCell"/>
</dbReference>
<feature type="compositionally biased region" description="Basic and acidic residues" evidence="7">
    <location>
        <begin position="486"/>
        <end position="507"/>
    </location>
</feature>
<evidence type="ECO:0000256" key="7">
    <source>
        <dbReference type="SAM" id="MobiDB-lite"/>
    </source>
</evidence>
<dbReference type="HAMAP" id="MF_03028">
    <property type="entry name" value="Pescadillo"/>
    <property type="match status" value="1"/>
</dbReference>
<dbReference type="GO" id="GO:0030687">
    <property type="term" value="C:preribosome, large subunit precursor"/>
    <property type="evidence" value="ECO:0007669"/>
    <property type="project" value="UniProtKB-UniRule"/>
</dbReference>
<keyword evidence="1 6" id="KW-0690">Ribosome biogenesis</keyword>
<dbReference type="FunFam" id="3.40.50.10190:FF:000002">
    <property type="entry name" value="Pescadillo homolog"/>
    <property type="match status" value="1"/>
</dbReference>
<dbReference type="InterPro" id="IPR036420">
    <property type="entry name" value="BRCT_dom_sf"/>
</dbReference>
<reference evidence="9" key="1">
    <citation type="submission" date="2025-08" db="UniProtKB">
        <authorList>
            <consortium name="Ensembl"/>
        </authorList>
    </citation>
    <scope>IDENTIFICATION</scope>
</reference>
<dbReference type="GO" id="GO:0003723">
    <property type="term" value="F:RNA binding"/>
    <property type="evidence" value="ECO:0007669"/>
    <property type="project" value="TreeGrafter"/>
</dbReference>
<protein>
    <recommendedName>
        <fullName evidence="6">Pescadillo homolog</fullName>
    </recommendedName>
</protein>
<accession>A0A667HLJ1</accession>
<evidence type="ECO:0000256" key="3">
    <source>
        <dbReference type="ARBA" id="ARBA00023242"/>
    </source>
</evidence>
<sequence>MGGLEKKKYERGSATNYITRNKARKKLQLSLADFRRLCILKGIYPHEPKHKKKVNKGSTAARTFYLLKDIKFLLHEPIVNKFREYKVFVRKLRKAYGKSEWNTVERLKDNKPNYKLDHIVKERYPTFIDALRDLDDALSMCFLFSTFPRTGKCHVQTIHLCRRLTVEFMHYVIAARALRKVFLSIKGIYYQAEVLGQPIVWITPYAFSHDHPTDVDYRVMATFTEFYTTLLGFVNFRLYQSINLHYPPKLEGQAHAEVKASEDTYALDSESSMEKLAALGASLARMVVPVEEEAEVDEFPADGEMTAQEEDRRKELEAQEKHKKLFEGLKFFLNREVPREALAFVIRSFGGDVSWDKSLCIGATYDVTDSCITHQIVDRPGQQTPVIGRYYVQPQWVFDCVNARLLLPVADYFPGVQLPPHLSPFVSEKEGDYIPPEKLKLLALQRGEHPGSMDESEEKDEEEDNDSDGDEGGENEEEEEEDVEAGSEKEEEARLTALEEERMEGKKPRVMAGTVKLEDKQRLAQEEENEAKRLAIMMMKKREKYLYNKIMFGKRRKIREATKLAAKRKAHDDAVRSQKKAKKARPV</sequence>
<keyword evidence="10" id="KW-1185">Reference proteome</keyword>
<dbReference type="AlphaFoldDB" id="A0A667HLJ1"/>
<dbReference type="PANTHER" id="PTHR12221">
    <property type="entry name" value="PESCADILLO - RELATED"/>
    <property type="match status" value="1"/>
</dbReference>
<keyword evidence="6" id="KW-0158">Chromosome</keyword>
<dbReference type="GO" id="GO:0043021">
    <property type="term" value="F:ribonucleoprotein complex binding"/>
    <property type="evidence" value="ECO:0007669"/>
    <property type="project" value="UniProtKB-UniRule"/>
</dbReference>
<reference evidence="9" key="2">
    <citation type="submission" date="2025-09" db="UniProtKB">
        <authorList>
            <consortium name="Ensembl"/>
        </authorList>
    </citation>
    <scope>IDENTIFICATION</scope>
</reference>
<dbReference type="GeneID" id="115528357"/>
<gene>
    <name evidence="6 9" type="primary">PES1</name>
</gene>
<feature type="compositionally biased region" description="Acidic residues" evidence="7">
    <location>
        <begin position="454"/>
        <end position="485"/>
    </location>
</feature>
<evidence type="ECO:0000313" key="10">
    <source>
        <dbReference type="Proteomes" id="UP000472241"/>
    </source>
</evidence>
<comment type="subcellular location">
    <subcellularLocation>
        <location evidence="6">Nucleus</location>
        <location evidence="6">Nucleolus</location>
    </subcellularLocation>
    <subcellularLocation>
        <location evidence="6">Nucleus</location>
        <location evidence="6">Nucleoplasm</location>
    </subcellularLocation>
    <subcellularLocation>
        <location evidence="6">Chromosome</location>
    </subcellularLocation>
    <text evidence="6">Appears to localize to the periphery of metaphase chromosomes during mitosis and to the prenucleolar bodies that form in mitotic cells prior to the actual nucleoli.</text>
</comment>
<dbReference type="InterPro" id="IPR001357">
    <property type="entry name" value="BRCT_dom"/>
</dbReference>
<dbReference type="GO" id="GO:0000463">
    <property type="term" value="P:maturation of LSU-rRNA from tricistronic rRNA transcript (SSU-rRNA, 5.8S rRNA, LSU-rRNA)"/>
    <property type="evidence" value="ECO:0007669"/>
    <property type="project" value="UniProtKB-UniRule"/>
</dbReference>
<evidence type="ECO:0000256" key="6">
    <source>
        <dbReference type="HAMAP-Rule" id="MF_03028"/>
    </source>
</evidence>
<dbReference type="GO" id="GO:0000466">
    <property type="term" value="P:maturation of 5.8S rRNA from tricistronic rRNA transcript (SSU-rRNA, 5.8S rRNA, LSU-rRNA)"/>
    <property type="evidence" value="ECO:0007669"/>
    <property type="project" value="UniProtKB-UniRule"/>
</dbReference>
<dbReference type="InterPro" id="IPR010613">
    <property type="entry name" value="PES"/>
</dbReference>
<dbReference type="RefSeq" id="XP_030192295.1">
    <property type="nucleotide sequence ID" value="XM_030336435.1"/>
</dbReference>
<feature type="domain" description="BRCT" evidence="8">
    <location>
        <begin position="321"/>
        <end position="414"/>
    </location>
</feature>
<keyword evidence="6" id="KW-0832">Ubl conjugation</keyword>
<evidence type="ECO:0000313" key="9">
    <source>
        <dbReference type="Ensembl" id="ENSLCNP00005020688.1"/>
    </source>
</evidence>
<comment type="PTM">
    <text evidence="6">Sumoylated.</text>
</comment>
<dbReference type="Pfam" id="PF16589">
    <property type="entry name" value="BRCT_2"/>
    <property type="match status" value="1"/>
</dbReference>
<comment type="subunit">
    <text evidence="6">Component of the PeBoW complex, composed of BOP1, PES1 and WDR12. Within the PeBoW complex BOP1 interacts directly with PES1 and WDR12. The PeBoW complex also associates with the 66S pre-ribosome. Interacts with IRS1 and UBTF. May interact with MAP1B.</text>
</comment>
<dbReference type="SUPFAM" id="SSF52113">
    <property type="entry name" value="BRCT domain"/>
    <property type="match status" value="1"/>
</dbReference>
<keyword evidence="6" id="KW-0175">Coiled coil</keyword>
<evidence type="ECO:0000259" key="8">
    <source>
        <dbReference type="PROSITE" id="PS50172"/>
    </source>
</evidence>
<dbReference type="PROSITE" id="PS50172">
    <property type="entry name" value="BRCT"/>
    <property type="match status" value="1"/>
</dbReference>
<keyword evidence="2 6" id="KW-0698">rRNA processing</keyword>